<keyword evidence="2" id="KW-0805">Transcription regulation</keyword>
<keyword evidence="7" id="KW-1185">Reference proteome</keyword>
<keyword evidence="4" id="KW-0804">Transcription</keyword>
<evidence type="ECO:0000313" key="6">
    <source>
        <dbReference type="EMBL" id="SDG51613.1"/>
    </source>
</evidence>
<protein>
    <submittedName>
        <fullName evidence="6">DNA-binding transcriptional regulator, MerR family</fullName>
    </submittedName>
</protein>
<dbReference type="GO" id="GO:0003700">
    <property type="term" value="F:DNA-binding transcription factor activity"/>
    <property type="evidence" value="ECO:0007669"/>
    <property type="project" value="InterPro"/>
</dbReference>
<dbReference type="RefSeq" id="WP_217640078.1">
    <property type="nucleotide sequence ID" value="NZ_FNBG01000052.1"/>
</dbReference>
<gene>
    <name evidence="6" type="ORF">SAMN04488542_1523</name>
</gene>
<dbReference type="InterPro" id="IPR000551">
    <property type="entry name" value="MerR-type_HTH_dom"/>
</dbReference>
<dbReference type="EMBL" id="FNBG01000052">
    <property type="protein sequence ID" value="SDG51613.1"/>
    <property type="molecule type" value="Genomic_DNA"/>
</dbReference>
<organism evidence="6 7">
    <name type="scientific">Fontibacillus panacisegetis</name>
    <dbReference type="NCBI Taxonomy" id="670482"/>
    <lineage>
        <taxon>Bacteria</taxon>
        <taxon>Bacillati</taxon>
        <taxon>Bacillota</taxon>
        <taxon>Bacilli</taxon>
        <taxon>Bacillales</taxon>
        <taxon>Paenibacillaceae</taxon>
        <taxon>Fontibacillus</taxon>
    </lineage>
</organism>
<dbReference type="InterPro" id="IPR009061">
    <property type="entry name" value="DNA-bd_dom_put_sf"/>
</dbReference>
<accession>A0A1G7UVQ5</accession>
<keyword evidence="3 6" id="KW-0238">DNA-binding</keyword>
<evidence type="ECO:0000256" key="1">
    <source>
        <dbReference type="ARBA" id="ARBA00022491"/>
    </source>
</evidence>
<evidence type="ECO:0000256" key="4">
    <source>
        <dbReference type="ARBA" id="ARBA00023163"/>
    </source>
</evidence>
<name>A0A1G7UVQ5_9BACL</name>
<evidence type="ECO:0000313" key="7">
    <source>
        <dbReference type="Proteomes" id="UP000198972"/>
    </source>
</evidence>
<dbReference type="Gene3D" id="1.10.1660.10">
    <property type="match status" value="2"/>
</dbReference>
<proteinExistence type="predicted"/>
<dbReference type="STRING" id="670482.SAMN04488542_1523"/>
<sequence length="249" mass="28924">MNIYTPTELAKMYHIHPNTIRLYERLGYISTPERATNNYRAFTELHVLQIRICRCIFGYPFTNKNIRNAGNEIMWASAKQEWNIGRQNAERYIQIIEQEIEIARKTTSILNRWVNTVNPQKLSTDINYLSRKEVADYFGITIEAVRNWERNRLILSVGEGEKGERLYSSTDLNRISIIYMLIQAGFSIAAIQRSLAMYENGHTNEMISALNNPKHEELVSVGDQWLHELVRLEKAAQAIPSIFDELTTL</sequence>
<dbReference type="GO" id="GO:0003677">
    <property type="term" value="F:DNA binding"/>
    <property type="evidence" value="ECO:0007669"/>
    <property type="project" value="UniProtKB-KW"/>
</dbReference>
<dbReference type="SUPFAM" id="SSF46955">
    <property type="entry name" value="Putative DNA-binding domain"/>
    <property type="match status" value="2"/>
</dbReference>
<dbReference type="Pfam" id="PF13411">
    <property type="entry name" value="MerR_1"/>
    <property type="match status" value="1"/>
</dbReference>
<dbReference type="CDD" id="cd00592">
    <property type="entry name" value="HTH_MerR-like"/>
    <property type="match status" value="1"/>
</dbReference>
<dbReference type="PROSITE" id="PS50937">
    <property type="entry name" value="HTH_MERR_2"/>
    <property type="match status" value="2"/>
</dbReference>
<dbReference type="Pfam" id="PF00376">
    <property type="entry name" value="MerR"/>
    <property type="match status" value="1"/>
</dbReference>
<reference evidence="6 7" key="1">
    <citation type="submission" date="2016-10" db="EMBL/GenBank/DDBJ databases">
        <authorList>
            <person name="de Groot N.N."/>
        </authorList>
    </citation>
    <scope>NUCLEOTIDE SEQUENCE [LARGE SCALE GENOMIC DNA]</scope>
    <source>
        <strain evidence="6 7">DSM 28129</strain>
    </source>
</reference>
<keyword evidence="1" id="KW-0678">Repressor</keyword>
<dbReference type="PANTHER" id="PTHR30204:SF69">
    <property type="entry name" value="MERR-FAMILY TRANSCRIPTIONAL REGULATOR"/>
    <property type="match status" value="1"/>
</dbReference>
<dbReference type="AlphaFoldDB" id="A0A1G7UVQ5"/>
<dbReference type="PANTHER" id="PTHR30204">
    <property type="entry name" value="REDOX-CYCLING DRUG-SENSING TRANSCRIPTIONAL ACTIVATOR SOXR"/>
    <property type="match status" value="1"/>
</dbReference>
<dbReference type="Proteomes" id="UP000198972">
    <property type="component" value="Unassembled WGS sequence"/>
</dbReference>
<feature type="domain" description="HTH merR-type" evidence="5">
    <location>
        <begin position="128"/>
        <end position="197"/>
    </location>
</feature>
<feature type="domain" description="HTH merR-type" evidence="5">
    <location>
        <begin position="1"/>
        <end position="44"/>
    </location>
</feature>
<evidence type="ECO:0000256" key="3">
    <source>
        <dbReference type="ARBA" id="ARBA00023125"/>
    </source>
</evidence>
<dbReference type="SMART" id="SM00422">
    <property type="entry name" value="HTH_MERR"/>
    <property type="match status" value="2"/>
</dbReference>
<evidence type="ECO:0000259" key="5">
    <source>
        <dbReference type="PROSITE" id="PS50937"/>
    </source>
</evidence>
<evidence type="ECO:0000256" key="2">
    <source>
        <dbReference type="ARBA" id="ARBA00023015"/>
    </source>
</evidence>
<dbReference type="InterPro" id="IPR047057">
    <property type="entry name" value="MerR_fam"/>
</dbReference>